<evidence type="ECO:0000313" key="1">
    <source>
        <dbReference type="EMBL" id="URJ25421.1"/>
    </source>
</evidence>
<reference evidence="1" key="1">
    <citation type="submission" date="2022-05" db="EMBL/GenBank/DDBJ databases">
        <title>Impact of host demography and evolutionary history on endosymbiont molecular evolution: a test in carpenter ants (Genus Camponotus) and their Blochmannia endosymbionts.</title>
        <authorList>
            <person name="Manthey J.D."/>
            <person name="Giron J.C."/>
            <person name="Hruska J.P."/>
        </authorList>
    </citation>
    <scope>NUCLEOTIDE SEQUENCE</scope>
    <source>
        <strain evidence="1">C-006</strain>
    </source>
</reference>
<dbReference type="Proteomes" id="UP001056834">
    <property type="component" value="Chromosome"/>
</dbReference>
<dbReference type="RefSeq" id="WP_250223552.1">
    <property type="nucleotide sequence ID" value="NZ_CP097762.1"/>
</dbReference>
<dbReference type="Pfam" id="PF03966">
    <property type="entry name" value="Trm112p"/>
    <property type="match status" value="1"/>
</dbReference>
<organism evidence="1 2">
    <name type="scientific">Candidatus Blochmannia ocreatus</name>
    <name type="common">nom. nud.</name>
    <dbReference type="NCBI Taxonomy" id="251538"/>
    <lineage>
        <taxon>Bacteria</taxon>
        <taxon>Pseudomonadati</taxon>
        <taxon>Pseudomonadota</taxon>
        <taxon>Gammaproteobacteria</taxon>
        <taxon>Enterobacterales</taxon>
        <taxon>Enterobacteriaceae</taxon>
        <taxon>ant endosymbionts</taxon>
        <taxon>Candidatus Blochmanniella</taxon>
    </lineage>
</organism>
<dbReference type="InterPro" id="IPR005651">
    <property type="entry name" value="Trm112-like"/>
</dbReference>
<name>A0ABY4SU66_9ENTR</name>
<evidence type="ECO:0000313" key="2">
    <source>
        <dbReference type="Proteomes" id="UP001056834"/>
    </source>
</evidence>
<keyword evidence="2" id="KW-1185">Reference proteome</keyword>
<dbReference type="SUPFAM" id="SSF158997">
    <property type="entry name" value="Trm112p-like"/>
    <property type="match status" value="1"/>
</dbReference>
<proteinExistence type="predicted"/>
<dbReference type="EMBL" id="CP097762">
    <property type="protein sequence ID" value="URJ25421.1"/>
    <property type="molecule type" value="Genomic_DNA"/>
</dbReference>
<sequence>MRKELLFQIIVCPICYRKLSFNSKREELVCNIDNVIFPIRYGIPVLLKNKI</sequence>
<accession>A0ABY4SU66</accession>
<dbReference type="Gene3D" id="2.20.25.10">
    <property type="match status" value="1"/>
</dbReference>
<gene>
    <name evidence="1" type="ORF">M9405_01810</name>
</gene>
<protein>
    <submittedName>
        <fullName evidence="1">Uncharacterized protein</fullName>
    </submittedName>
</protein>